<dbReference type="RefSeq" id="XP_003171700.1">
    <property type="nucleotide sequence ID" value="XM_003171652.1"/>
</dbReference>
<feature type="compositionally biased region" description="Basic and acidic residues" evidence="1">
    <location>
        <begin position="10"/>
        <end position="27"/>
    </location>
</feature>
<feature type="compositionally biased region" description="Low complexity" evidence="1">
    <location>
        <begin position="64"/>
        <end position="92"/>
    </location>
</feature>
<feature type="region of interest" description="Disordered" evidence="1">
    <location>
        <begin position="1"/>
        <end position="122"/>
    </location>
</feature>
<gene>
    <name evidence="2" type="ORF">MGYG_06248</name>
</gene>
<feature type="compositionally biased region" description="Low complexity" evidence="1">
    <location>
        <begin position="38"/>
        <end position="50"/>
    </location>
</feature>
<name>E4UYR6_ARTGP</name>
<dbReference type="InParanoid" id="E4UYR6"/>
<sequence length="122" mass="13311">MEEEEEVEEEVKKQEVEAGERQTDEKHDRHRHRQTDDAASSSSTASSTASGKCKEDARHREGSVSDAAPDPSPLSPLSSLSSLSSLVRCSLPPARPGCPQEHCIKQAHPHHASDKSSSFLRV</sequence>
<dbReference type="VEuPathDB" id="FungiDB:MGYG_06248"/>
<feature type="compositionally biased region" description="Basic and acidic residues" evidence="1">
    <location>
        <begin position="52"/>
        <end position="63"/>
    </location>
</feature>
<proteinExistence type="predicted"/>
<keyword evidence="3" id="KW-1185">Reference proteome</keyword>
<evidence type="ECO:0000313" key="2">
    <source>
        <dbReference type="EMBL" id="EFR03246.1"/>
    </source>
</evidence>
<accession>E4UYR6</accession>
<reference evidence="3" key="1">
    <citation type="journal article" date="2012" name="MBio">
        <title>Comparative genome analysis of Trichophyton rubrum and related dermatophytes reveals candidate genes involved in infection.</title>
        <authorList>
            <person name="Martinez D.A."/>
            <person name="Oliver B.G."/>
            <person name="Graeser Y."/>
            <person name="Goldberg J.M."/>
            <person name="Li W."/>
            <person name="Martinez-Rossi N.M."/>
            <person name="Monod M."/>
            <person name="Shelest E."/>
            <person name="Barton R.C."/>
            <person name="Birch E."/>
            <person name="Brakhage A.A."/>
            <person name="Chen Z."/>
            <person name="Gurr S.J."/>
            <person name="Heiman D."/>
            <person name="Heitman J."/>
            <person name="Kosti I."/>
            <person name="Rossi A."/>
            <person name="Saif S."/>
            <person name="Samalova M."/>
            <person name="Saunders C.W."/>
            <person name="Shea T."/>
            <person name="Summerbell R.C."/>
            <person name="Xu J."/>
            <person name="Young S."/>
            <person name="Zeng Q."/>
            <person name="Birren B.W."/>
            <person name="Cuomo C.A."/>
            <person name="White T.C."/>
        </authorList>
    </citation>
    <scope>NUCLEOTIDE SEQUENCE [LARGE SCALE GENOMIC DNA]</scope>
    <source>
        <strain evidence="3">ATCC MYA-4604 / CBS 118893</strain>
    </source>
</reference>
<organism evidence="3">
    <name type="scientific">Arthroderma gypseum (strain ATCC MYA-4604 / CBS 118893)</name>
    <name type="common">Microsporum gypseum</name>
    <dbReference type="NCBI Taxonomy" id="535722"/>
    <lineage>
        <taxon>Eukaryota</taxon>
        <taxon>Fungi</taxon>
        <taxon>Dikarya</taxon>
        <taxon>Ascomycota</taxon>
        <taxon>Pezizomycotina</taxon>
        <taxon>Eurotiomycetes</taxon>
        <taxon>Eurotiomycetidae</taxon>
        <taxon>Onygenales</taxon>
        <taxon>Arthrodermataceae</taxon>
        <taxon>Nannizzia</taxon>
    </lineage>
</organism>
<dbReference type="Proteomes" id="UP000002669">
    <property type="component" value="Unassembled WGS sequence"/>
</dbReference>
<dbReference type="AlphaFoldDB" id="E4UYR6"/>
<dbReference type="HOGENOM" id="CLU_2026157_0_0_1"/>
<protein>
    <submittedName>
        <fullName evidence="2">Uncharacterized protein</fullName>
    </submittedName>
</protein>
<dbReference type="EMBL" id="DS989826">
    <property type="protein sequence ID" value="EFR03246.1"/>
    <property type="molecule type" value="Genomic_DNA"/>
</dbReference>
<evidence type="ECO:0000256" key="1">
    <source>
        <dbReference type="SAM" id="MobiDB-lite"/>
    </source>
</evidence>
<dbReference type="GeneID" id="10026954"/>
<evidence type="ECO:0000313" key="3">
    <source>
        <dbReference type="Proteomes" id="UP000002669"/>
    </source>
</evidence>